<keyword evidence="7 8" id="KW-0472">Membrane</keyword>
<gene>
    <name evidence="10" type="ORF">RM190_04075</name>
</gene>
<feature type="domain" description="ABC transmembrane type-1" evidence="9">
    <location>
        <begin position="85"/>
        <end position="283"/>
    </location>
</feature>
<proteinExistence type="inferred from homology"/>
<dbReference type="Gene3D" id="1.10.3720.10">
    <property type="entry name" value="MetI-like"/>
    <property type="match status" value="1"/>
</dbReference>
<comment type="caution">
    <text evidence="10">The sequence shown here is derived from an EMBL/GenBank/DDBJ whole genome shotgun (WGS) entry which is preliminary data.</text>
</comment>
<dbReference type="SUPFAM" id="SSF161098">
    <property type="entry name" value="MetI-like"/>
    <property type="match status" value="1"/>
</dbReference>
<dbReference type="Pfam" id="PF00528">
    <property type="entry name" value="BPD_transp_1"/>
    <property type="match status" value="1"/>
</dbReference>
<comment type="subcellular location">
    <subcellularLocation>
        <location evidence="1">Cell inner membrane</location>
        <topology evidence="1">Multi-pass membrane protein</topology>
    </subcellularLocation>
    <subcellularLocation>
        <location evidence="8">Cell membrane</location>
        <topology evidence="8">Multi-pass membrane protein</topology>
    </subcellularLocation>
</comment>
<evidence type="ECO:0000256" key="1">
    <source>
        <dbReference type="ARBA" id="ARBA00004429"/>
    </source>
</evidence>
<dbReference type="PROSITE" id="PS50928">
    <property type="entry name" value="ABC_TM1"/>
    <property type="match status" value="1"/>
</dbReference>
<comment type="similarity">
    <text evidence="2">Belongs to the binding-protein-dependent transport system permease family. HisMQ subfamily.</text>
</comment>
<keyword evidence="11" id="KW-1185">Reference proteome</keyword>
<dbReference type="EMBL" id="JAVRQI010000002">
    <property type="protein sequence ID" value="MDT1061024.1"/>
    <property type="molecule type" value="Genomic_DNA"/>
</dbReference>
<evidence type="ECO:0000256" key="5">
    <source>
        <dbReference type="ARBA" id="ARBA00022692"/>
    </source>
</evidence>
<evidence type="ECO:0000313" key="11">
    <source>
        <dbReference type="Proteomes" id="UP001251085"/>
    </source>
</evidence>
<feature type="transmembrane region" description="Helical" evidence="8">
    <location>
        <begin position="260"/>
        <end position="280"/>
    </location>
</feature>
<sequence length="294" mass="32546">MARNTPVPMAQVAGAMPVLLPFRPRGPAYDQFFMARWLGAIPGKWLVLAAMLFPAAVLAQSGAPAAASAFEKLVRWMPFLFKQGFLFNVLISALAMGLGTLVGALAGLGLIARNRALRWVIQAYVSFFRNAPWLVLLFIILLAVPFQFTILGVTIPLSGWVKTVIGLAFPVSANIAEVVRGAVQSVPTAQWEAAESLGFTRRQTIWQIILPQCVKRMLPPWMNWYAILTMSTPLCSLLGVDEIINLTRQAMEAEGNGPELLMPFYGFALLLFLAYCYPIARLTMRLERRFTVKN</sequence>
<dbReference type="PANTHER" id="PTHR30614:SF36">
    <property type="entry name" value="ABC TRANSPORTER MEMBRANE-SPANNING PERMEASE-GLUTAMINE TRANSPORT"/>
    <property type="match status" value="1"/>
</dbReference>
<dbReference type="RefSeq" id="WP_311758130.1">
    <property type="nucleotide sequence ID" value="NZ_JAVRQI010000002.1"/>
</dbReference>
<evidence type="ECO:0000256" key="8">
    <source>
        <dbReference type="RuleBase" id="RU363032"/>
    </source>
</evidence>
<dbReference type="CDD" id="cd06261">
    <property type="entry name" value="TM_PBP2"/>
    <property type="match status" value="1"/>
</dbReference>
<dbReference type="InterPro" id="IPR000515">
    <property type="entry name" value="MetI-like"/>
</dbReference>
<evidence type="ECO:0000256" key="4">
    <source>
        <dbReference type="ARBA" id="ARBA00022475"/>
    </source>
</evidence>
<dbReference type="NCBIfam" id="TIGR01726">
    <property type="entry name" value="HEQRo_perm_3TM"/>
    <property type="match status" value="1"/>
</dbReference>
<reference evidence="11" key="1">
    <citation type="submission" date="2023-07" db="EMBL/GenBank/DDBJ databases">
        <title>Characterization of two Paracoccaceae strains isolated from Phycosphere and proposal of Xinfangfangia lacusdiani sp. nov.</title>
        <authorList>
            <person name="Deng Y."/>
            <person name="Zhang Y.Q."/>
        </authorList>
    </citation>
    <scope>NUCLEOTIDE SEQUENCE [LARGE SCALE GENOMIC DNA]</scope>
    <source>
        <strain evidence="11">CPCC 101403</strain>
    </source>
</reference>
<accession>A0ABU3E9W5</accession>
<protein>
    <submittedName>
        <fullName evidence="10">Amino acid ABC transporter permease</fullName>
    </submittedName>
</protein>
<dbReference type="Proteomes" id="UP001251085">
    <property type="component" value="Unassembled WGS sequence"/>
</dbReference>
<keyword evidence="5 8" id="KW-0812">Transmembrane</keyword>
<evidence type="ECO:0000256" key="3">
    <source>
        <dbReference type="ARBA" id="ARBA00022448"/>
    </source>
</evidence>
<keyword evidence="6 8" id="KW-1133">Transmembrane helix</keyword>
<dbReference type="PANTHER" id="PTHR30614">
    <property type="entry name" value="MEMBRANE COMPONENT OF AMINO ACID ABC TRANSPORTER"/>
    <property type="match status" value="1"/>
</dbReference>
<feature type="transmembrane region" description="Helical" evidence="8">
    <location>
        <begin position="85"/>
        <end position="112"/>
    </location>
</feature>
<keyword evidence="3 8" id="KW-0813">Transport</keyword>
<name>A0ABU3E9W5_9RHOB</name>
<dbReference type="InterPro" id="IPR043429">
    <property type="entry name" value="ArtM/GltK/GlnP/TcyL/YhdX-like"/>
</dbReference>
<dbReference type="InterPro" id="IPR010065">
    <property type="entry name" value="AA_ABC_transptr_permease_3TM"/>
</dbReference>
<feature type="transmembrane region" description="Helical" evidence="8">
    <location>
        <begin position="133"/>
        <end position="153"/>
    </location>
</feature>
<evidence type="ECO:0000256" key="2">
    <source>
        <dbReference type="ARBA" id="ARBA00010072"/>
    </source>
</evidence>
<evidence type="ECO:0000313" key="10">
    <source>
        <dbReference type="EMBL" id="MDT1061024.1"/>
    </source>
</evidence>
<evidence type="ECO:0000256" key="6">
    <source>
        <dbReference type="ARBA" id="ARBA00022989"/>
    </source>
</evidence>
<organism evidence="10 11">
    <name type="scientific">Paracoccus broussonetiae</name>
    <dbReference type="NCBI Taxonomy" id="3075834"/>
    <lineage>
        <taxon>Bacteria</taxon>
        <taxon>Pseudomonadati</taxon>
        <taxon>Pseudomonadota</taxon>
        <taxon>Alphaproteobacteria</taxon>
        <taxon>Rhodobacterales</taxon>
        <taxon>Paracoccaceae</taxon>
        <taxon>Paracoccus</taxon>
    </lineage>
</organism>
<evidence type="ECO:0000259" key="9">
    <source>
        <dbReference type="PROSITE" id="PS50928"/>
    </source>
</evidence>
<dbReference type="InterPro" id="IPR035906">
    <property type="entry name" value="MetI-like_sf"/>
</dbReference>
<evidence type="ECO:0000256" key="7">
    <source>
        <dbReference type="ARBA" id="ARBA00023136"/>
    </source>
</evidence>
<keyword evidence="4" id="KW-1003">Cell membrane</keyword>